<keyword evidence="2 5" id="KW-0547">Nucleotide-binding</keyword>
<evidence type="ECO:0000313" key="6">
    <source>
        <dbReference type="EMBL" id="OTG06453.1"/>
    </source>
</evidence>
<evidence type="ECO:0000256" key="1">
    <source>
        <dbReference type="ARBA" id="ARBA00008020"/>
    </source>
</evidence>
<dbReference type="PROSITE" id="PS00750">
    <property type="entry name" value="TCP1_1"/>
    <property type="match status" value="1"/>
</dbReference>
<comment type="similarity">
    <text evidence="1 5">Belongs to the TCP-1 chaperonin family.</text>
</comment>
<dbReference type="OMA" id="MIEISRM"/>
<dbReference type="GO" id="GO:0016887">
    <property type="term" value="F:ATP hydrolysis activity"/>
    <property type="evidence" value="ECO:0007669"/>
    <property type="project" value="InterPro"/>
</dbReference>
<gene>
    <name evidence="6" type="ORF">HannXRQ_Chr12g0385861</name>
</gene>
<name>A0A251T6M5_HELAN</name>
<dbReference type="InterPro" id="IPR027413">
    <property type="entry name" value="GROEL-like_equatorial_sf"/>
</dbReference>
<keyword evidence="4 5" id="KW-0143">Chaperone</keyword>
<dbReference type="InterPro" id="IPR017998">
    <property type="entry name" value="Chaperone_TCP-1"/>
</dbReference>
<evidence type="ECO:0000256" key="3">
    <source>
        <dbReference type="ARBA" id="ARBA00022840"/>
    </source>
</evidence>
<dbReference type="InterPro" id="IPR002423">
    <property type="entry name" value="Cpn60/GroEL/TCP-1"/>
</dbReference>
<evidence type="ECO:0000256" key="4">
    <source>
        <dbReference type="ARBA" id="ARBA00023186"/>
    </source>
</evidence>
<dbReference type="SUPFAM" id="SSF48592">
    <property type="entry name" value="GroEL equatorial domain-like"/>
    <property type="match status" value="1"/>
</dbReference>
<evidence type="ECO:0000256" key="5">
    <source>
        <dbReference type="RuleBase" id="RU004187"/>
    </source>
</evidence>
<proteinExistence type="inferred from homology"/>
<evidence type="ECO:0000256" key="2">
    <source>
        <dbReference type="ARBA" id="ARBA00022741"/>
    </source>
</evidence>
<dbReference type="EMBL" id="CM007901">
    <property type="protein sequence ID" value="OTG06453.1"/>
    <property type="molecule type" value="Genomic_DNA"/>
</dbReference>
<dbReference type="PRINTS" id="PR00304">
    <property type="entry name" value="TCOMPLEXTCP1"/>
</dbReference>
<dbReference type="PANTHER" id="PTHR11353">
    <property type="entry name" value="CHAPERONIN"/>
    <property type="match status" value="1"/>
</dbReference>
<dbReference type="GO" id="GO:0005524">
    <property type="term" value="F:ATP binding"/>
    <property type="evidence" value="ECO:0007669"/>
    <property type="project" value="UniProtKB-KW"/>
</dbReference>
<dbReference type="Gene3D" id="1.10.560.10">
    <property type="entry name" value="GroEL-like equatorial domain"/>
    <property type="match status" value="1"/>
</dbReference>
<dbReference type="GO" id="GO:0140662">
    <property type="term" value="F:ATP-dependent protein folding chaperone"/>
    <property type="evidence" value="ECO:0007669"/>
    <property type="project" value="InterPro"/>
</dbReference>
<dbReference type="Pfam" id="PF00118">
    <property type="entry name" value="Cpn60_TCP1"/>
    <property type="match status" value="1"/>
</dbReference>
<dbReference type="PROSITE" id="PS00995">
    <property type="entry name" value="TCP1_3"/>
    <property type="match status" value="1"/>
</dbReference>
<reference evidence="7" key="1">
    <citation type="journal article" date="2017" name="Nature">
        <title>The sunflower genome provides insights into oil metabolism, flowering and Asterid evolution.</title>
        <authorList>
            <person name="Badouin H."/>
            <person name="Gouzy J."/>
            <person name="Grassa C.J."/>
            <person name="Murat F."/>
            <person name="Staton S.E."/>
            <person name="Cottret L."/>
            <person name="Lelandais-Briere C."/>
            <person name="Owens G.L."/>
            <person name="Carrere S."/>
            <person name="Mayjonade B."/>
            <person name="Legrand L."/>
            <person name="Gill N."/>
            <person name="Kane N.C."/>
            <person name="Bowers J.E."/>
            <person name="Hubner S."/>
            <person name="Bellec A."/>
            <person name="Berard A."/>
            <person name="Berges H."/>
            <person name="Blanchet N."/>
            <person name="Boniface M.C."/>
            <person name="Brunel D."/>
            <person name="Catrice O."/>
            <person name="Chaidir N."/>
            <person name="Claudel C."/>
            <person name="Donnadieu C."/>
            <person name="Faraut T."/>
            <person name="Fievet G."/>
            <person name="Helmstetter N."/>
            <person name="King M."/>
            <person name="Knapp S.J."/>
            <person name="Lai Z."/>
            <person name="Le Paslier M.C."/>
            <person name="Lippi Y."/>
            <person name="Lorenzon L."/>
            <person name="Mandel J.R."/>
            <person name="Marage G."/>
            <person name="Marchand G."/>
            <person name="Marquand E."/>
            <person name="Bret-Mestries E."/>
            <person name="Morien E."/>
            <person name="Nambeesan S."/>
            <person name="Nguyen T."/>
            <person name="Pegot-Espagnet P."/>
            <person name="Pouilly N."/>
            <person name="Raftis F."/>
            <person name="Sallet E."/>
            <person name="Schiex T."/>
            <person name="Thomas J."/>
            <person name="Vandecasteele C."/>
            <person name="Vares D."/>
            <person name="Vear F."/>
            <person name="Vautrin S."/>
            <person name="Crespi M."/>
            <person name="Mangin B."/>
            <person name="Burke J.M."/>
            <person name="Salse J."/>
            <person name="Munos S."/>
            <person name="Vincourt P."/>
            <person name="Rieseberg L.H."/>
            <person name="Langlade N.B."/>
        </authorList>
    </citation>
    <scope>NUCLEOTIDE SEQUENCE [LARGE SCALE GENOMIC DNA]</scope>
    <source>
        <strain evidence="7">cv. SF193</strain>
    </source>
</reference>
<evidence type="ECO:0000313" key="7">
    <source>
        <dbReference type="Proteomes" id="UP000215914"/>
    </source>
</evidence>
<dbReference type="PROSITE" id="PS00751">
    <property type="entry name" value="TCP1_2"/>
    <property type="match status" value="1"/>
</dbReference>
<keyword evidence="3 5" id="KW-0067">ATP-binding</keyword>
<keyword evidence="7" id="KW-1185">Reference proteome</keyword>
<organism evidence="6 7">
    <name type="scientific">Helianthus annuus</name>
    <name type="common">Common sunflower</name>
    <dbReference type="NCBI Taxonomy" id="4232"/>
    <lineage>
        <taxon>Eukaryota</taxon>
        <taxon>Viridiplantae</taxon>
        <taxon>Streptophyta</taxon>
        <taxon>Embryophyta</taxon>
        <taxon>Tracheophyta</taxon>
        <taxon>Spermatophyta</taxon>
        <taxon>Magnoliopsida</taxon>
        <taxon>eudicotyledons</taxon>
        <taxon>Gunneridae</taxon>
        <taxon>Pentapetalae</taxon>
        <taxon>asterids</taxon>
        <taxon>campanulids</taxon>
        <taxon>Asterales</taxon>
        <taxon>Asteraceae</taxon>
        <taxon>Asteroideae</taxon>
        <taxon>Heliantheae alliance</taxon>
        <taxon>Heliantheae</taxon>
        <taxon>Helianthus</taxon>
    </lineage>
</organism>
<dbReference type="STRING" id="4232.A0A251T6M5"/>
<protein>
    <submittedName>
        <fullName evidence="6">Putative chaperonin Cpn60/TCP-1 family, GroEL-like equatorial domain protein</fullName>
    </submittedName>
</protein>
<accession>A0A251T6M5</accession>
<dbReference type="AlphaFoldDB" id="A0A251T6M5"/>
<dbReference type="InterPro" id="IPR002194">
    <property type="entry name" value="Chaperonin_TCP-1_CS"/>
</dbReference>
<dbReference type="InParanoid" id="A0A251T6M5"/>
<dbReference type="GO" id="GO:0051082">
    <property type="term" value="F:unfolded protein binding"/>
    <property type="evidence" value="ECO:0007669"/>
    <property type="project" value="InterPro"/>
</dbReference>
<sequence length="117" mass="12828">MAWAFDEYGRPFIILREQESKSRVRGLDAQKANIAASVAVSRILRTSLGPKGMDKMLQSPDADITITNDGATILEQMDVDNQIGKLMVQLSPSQDYEIGDGTTGVVVMGRWCTFTTS</sequence>
<dbReference type="Proteomes" id="UP000215914">
    <property type="component" value="Chromosome 12"/>
</dbReference>